<sequence length="87" mass="9616">MYIIKGFKKNSGTLKNGKPWDNYTLFCLKEENGVTGYAVQAVKVPTKILQDTFPDSSALIDTAIKVNYEIRTYGGQDKAVVVGIDIL</sequence>
<protein>
    <submittedName>
        <fullName evidence="1">RstB-like protein</fullName>
    </submittedName>
</protein>
<dbReference type="EMBL" id="BK014988">
    <property type="protein sequence ID" value="DAD85838.1"/>
    <property type="molecule type" value="Genomic_DNA"/>
</dbReference>
<organism evidence="1">
    <name type="scientific">Inoviridae sp. ctDEu7</name>
    <dbReference type="NCBI Taxonomy" id="2826759"/>
    <lineage>
        <taxon>Viruses</taxon>
        <taxon>Monodnaviria</taxon>
        <taxon>Loebvirae</taxon>
        <taxon>Hofneiviricota</taxon>
        <taxon>Faserviricetes</taxon>
        <taxon>Tubulavirales</taxon>
        <taxon>Inoviridae</taxon>
    </lineage>
</organism>
<reference evidence="1" key="1">
    <citation type="journal article" date="2021" name="Proc. Natl. Acad. Sci. U.S.A.">
        <title>A Catalog of Tens of Thousands of Viruses from Human Metagenomes Reveals Hidden Associations with Chronic Diseases.</title>
        <authorList>
            <person name="Tisza M.J."/>
            <person name="Buck C.B."/>
        </authorList>
    </citation>
    <scope>NUCLEOTIDE SEQUENCE</scope>
    <source>
        <strain evidence="1">CtDEu7</strain>
    </source>
</reference>
<proteinExistence type="predicted"/>
<name>A0A8S5MU34_9VIRU</name>
<evidence type="ECO:0000313" key="1">
    <source>
        <dbReference type="EMBL" id="DAD85838.1"/>
    </source>
</evidence>
<accession>A0A8S5MU34</accession>